<evidence type="ECO:0000256" key="4">
    <source>
        <dbReference type="ARBA" id="ARBA00022458"/>
    </source>
</evidence>
<dbReference type="HAMAP" id="MF_00084">
    <property type="entry name" value="NodA"/>
    <property type="match status" value="1"/>
</dbReference>
<keyword evidence="5 9" id="KW-0963">Cytoplasm</keyword>
<geneLocation type="plasmid" evidence="10 11">
    <name>pRgalR602b</name>
</geneLocation>
<dbReference type="PROSITE" id="PS01349">
    <property type="entry name" value="NODA"/>
    <property type="match status" value="1"/>
</dbReference>
<proteinExistence type="inferred from homology"/>
<dbReference type="RefSeq" id="WP_040114182.1">
    <property type="nucleotide sequence ID" value="NZ_CP006879.1"/>
</dbReference>
<organism evidence="10 11">
    <name type="scientific">Rhizobium gallicum bv. gallicum R602sp</name>
    <dbReference type="NCBI Taxonomy" id="1041138"/>
    <lineage>
        <taxon>Bacteria</taxon>
        <taxon>Pseudomonadati</taxon>
        <taxon>Pseudomonadota</taxon>
        <taxon>Alphaproteobacteria</taxon>
        <taxon>Hyphomicrobiales</taxon>
        <taxon>Rhizobiaceae</taxon>
        <taxon>Rhizobium/Agrobacterium group</taxon>
        <taxon>Rhizobium</taxon>
    </lineage>
</organism>
<protein>
    <recommendedName>
        <fullName evidence="3 9">Nodulation protein A</fullName>
        <ecNumber evidence="9">2.3.1.-</ecNumber>
    </recommendedName>
</protein>
<dbReference type="Pfam" id="PF02474">
    <property type="entry name" value="NodA"/>
    <property type="match status" value="1"/>
</dbReference>
<comment type="similarity">
    <text evidence="2 9">Belongs to the NodA family.</text>
</comment>
<evidence type="ECO:0000256" key="9">
    <source>
        <dbReference type="HAMAP-Rule" id="MF_00084"/>
    </source>
</evidence>
<evidence type="ECO:0000256" key="3">
    <source>
        <dbReference type="ARBA" id="ARBA00014632"/>
    </source>
</evidence>
<evidence type="ECO:0000256" key="6">
    <source>
        <dbReference type="ARBA" id="ARBA00022679"/>
    </source>
</evidence>
<dbReference type="HOGENOM" id="CLU_098284_0_0_5"/>
<dbReference type="AlphaFoldDB" id="A0A0B4XAW8"/>
<dbReference type="EMBL" id="CP006879">
    <property type="protein sequence ID" value="AJD43692.1"/>
    <property type="molecule type" value="Genomic_DNA"/>
</dbReference>
<gene>
    <name evidence="10" type="primary">nodA-1</name>
    <name evidence="9" type="synonym">nodA</name>
    <name evidence="10" type="ORF">RGR602_PB00154</name>
</gene>
<dbReference type="NCBIfam" id="TIGR04245">
    <property type="entry name" value="nodulat_NodA"/>
    <property type="match status" value="1"/>
</dbReference>
<dbReference type="EC" id="2.3.1.-" evidence="9"/>
<dbReference type="InterPro" id="IPR020567">
    <property type="entry name" value="Nodulation_prot_NodA_CS"/>
</dbReference>
<keyword evidence="6 9" id="KW-0808">Transferase</keyword>
<keyword evidence="10" id="KW-0614">Plasmid</keyword>
<sequence>MCSEVRWKLCWENELELADHVELAEFFRKTYGPTGAFNAKPFEGSRSWAGARPELRAIGYDSNGVAAHMGLLRRFIKVGTVDLLVAELGLYGVRADLERLGISHSIRVMLPTLQELDVPFAFGTVRHELRKHIARFGRHGPVTVFSDILTQSTLPEPRLDKPPTRIDDALVIVLPVGRPISDWPTGEIIDRNGPEL</sequence>
<dbReference type="GO" id="GO:0016746">
    <property type="term" value="F:acyltransferase activity"/>
    <property type="evidence" value="ECO:0007669"/>
    <property type="project" value="UniProtKB-UniRule"/>
</dbReference>
<accession>A0A0B4XAW8</accession>
<evidence type="ECO:0000256" key="8">
    <source>
        <dbReference type="ARBA" id="ARBA00024789"/>
    </source>
</evidence>
<evidence type="ECO:0000256" key="7">
    <source>
        <dbReference type="ARBA" id="ARBA00023315"/>
    </source>
</evidence>
<dbReference type="GO" id="GO:0005829">
    <property type="term" value="C:cytosol"/>
    <property type="evidence" value="ECO:0007669"/>
    <property type="project" value="InterPro"/>
</dbReference>
<name>A0A0B4XAW8_9HYPH</name>
<dbReference type="KEGG" id="rga:RGR602_PB00154"/>
<reference evidence="10 11" key="1">
    <citation type="submission" date="2013-11" db="EMBL/GenBank/DDBJ databases">
        <title>Complete genome sequence of Rhizobium gallicum bv. gallicum R602.</title>
        <authorList>
            <person name="Bustos P."/>
            <person name="Santamaria R.I."/>
            <person name="Lozano L."/>
            <person name="Acosta J.L."/>
            <person name="Ormeno-Orrillo E."/>
            <person name="Rogel M.A."/>
            <person name="Romero D."/>
            <person name="Cevallos M.A."/>
            <person name="Martinez-Romero E."/>
            <person name="Gonzalez V."/>
        </authorList>
    </citation>
    <scope>NUCLEOTIDE SEQUENCE [LARGE SCALE GENOMIC DNA]</scope>
    <source>
        <strain evidence="10 11">R602</strain>
        <plasmid evidence="10 11">pRgalR602b</plasmid>
    </source>
</reference>
<keyword evidence="11" id="KW-1185">Reference proteome</keyword>
<evidence type="ECO:0000313" key="10">
    <source>
        <dbReference type="EMBL" id="AJD43692.1"/>
    </source>
</evidence>
<evidence type="ECO:0000256" key="5">
    <source>
        <dbReference type="ARBA" id="ARBA00022490"/>
    </source>
</evidence>
<dbReference type="NCBIfam" id="NF001974">
    <property type="entry name" value="PRK00756.1"/>
    <property type="match status" value="1"/>
</dbReference>
<comment type="subcellular location">
    <subcellularLocation>
        <location evidence="1 9">Cytoplasm</location>
    </subcellularLocation>
</comment>
<keyword evidence="4 9" id="KW-0536">Nodulation</keyword>
<keyword evidence="7 9" id="KW-0012">Acyltransferase</keyword>
<evidence type="ECO:0000313" key="11">
    <source>
        <dbReference type="Proteomes" id="UP000031368"/>
    </source>
</evidence>
<dbReference type="InterPro" id="IPR003484">
    <property type="entry name" value="NodA"/>
</dbReference>
<evidence type="ECO:0000256" key="1">
    <source>
        <dbReference type="ARBA" id="ARBA00004496"/>
    </source>
</evidence>
<evidence type="ECO:0000256" key="2">
    <source>
        <dbReference type="ARBA" id="ARBA00010227"/>
    </source>
</evidence>
<comment type="function">
    <text evidence="8 9">N-acyltransferase required for nodulation. Acts in the production of a small, heat-stable compound (Nod) that stimulates mitosis in various plant protoplasts.</text>
</comment>
<dbReference type="Proteomes" id="UP000031368">
    <property type="component" value="Plasmid pRgalR602b"/>
</dbReference>